<feature type="region of interest" description="Disordered" evidence="1">
    <location>
        <begin position="110"/>
        <end position="136"/>
    </location>
</feature>
<reference evidence="2 3" key="1">
    <citation type="submission" date="2022-05" db="EMBL/GenBank/DDBJ databases">
        <authorList>
            <consortium name="Genoscope - CEA"/>
            <person name="William W."/>
        </authorList>
    </citation>
    <scope>NUCLEOTIDE SEQUENCE [LARGE SCALE GENOMIC DNA]</scope>
</reference>
<dbReference type="EMBL" id="CALNXK010000011">
    <property type="protein sequence ID" value="CAH3043604.1"/>
    <property type="molecule type" value="Genomic_DNA"/>
</dbReference>
<dbReference type="InterPro" id="IPR011029">
    <property type="entry name" value="DEATH-like_dom_sf"/>
</dbReference>
<name>A0ABN8N911_9CNID</name>
<evidence type="ECO:0000313" key="3">
    <source>
        <dbReference type="Proteomes" id="UP001159405"/>
    </source>
</evidence>
<sequence length="200" mass="22793">MQEMPRKIEVGDLSGKTLNYLSHSLDKPTLNSWEDLMRSQTFRSIYLHITDAPEKIRLKSQGLVHPAESLLQDLAKRKTPLEDLICGLREIGNKEAISIIEHREKWLEEKMSNSFSPQDSGGRPPPSLSIPRQPEENCSSASLSYARCASSVKTQGETYPIQESAGFKEDRPCNPDRLQQYMGMIFNYFFPCFELLGRPK</sequence>
<dbReference type="Gene3D" id="1.10.533.10">
    <property type="entry name" value="Death Domain, Fas"/>
    <property type="match status" value="1"/>
</dbReference>
<gene>
    <name evidence="2" type="ORF">PLOB_00003023</name>
</gene>
<organism evidence="2 3">
    <name type="scientific">Porites lobata</name>
    <dbReference type="NCBI Taxonomy" id="104759"/>
    <lineage>
        <taxon>Eukaryota</taxon>
        <taxon>Metazoa</taxon>
        <taxon>Cnidaria</taxon>
        <taxon>Anthozoa</taxon>
        <taxon>Hexacorallia</taxon>
        <taxon>Scleractinia</taxon>
        <taxon>Fungiina</taxon>
        <taxon>Poritidae</taxon>
        <taxon>Porites</taxon>
    </lineage>
</organism>
<evidence type="ECO:0000256" key="1">
    <source>
        <dbReference type="SAM" id="MobiDB-lite"/>
    </source>
</evidence>
<protein>
    <recommendedName>
        <fullName evidence="4">CARD domain-containing protein</fullName>
    </recommendedName>
</protein>
<dbReference type="Proteomes" id="UP001159405">
    <property type="component" value="Unassembled WGS sequence"/>
</dbReference>
<keyword evidence="3" id="KW-1185">Reference proteome</keyword>
<comment type="caution">
    <text evidence="2">The sequence shown here is derived from an EMBL/GenBank/DDBJ whole genome shotgun (WGS) entry which is preliminary data.</text>
</comment>
<proteinExistence type="predicted"/>
<evidence type="ECO:0000313" key="2">
    <source>
        <dbReference type="EMBL" id="CAH3043604.1"/>
    </source>
</evidence>
<evidence type="ECO:0008006" key="4">
    <source>
        <dbReference type="Google" id="ProtNLM"/>
    </source>
</evidence>
<accession>A0ABN8N911</accession>